<dbReference type="Pfam" id="PF00306">
    <property type="entry name" value="ATP-synt_ab_C"/>
    <property type="match status" value="1"/>
</dbReference>
<dbReference type="PANTHER" id="PTHR48082:SF2">
    <property type="entry name" value="ATP SYNTHASE SUBUNIT ALPHA, MITOCHONDRIAL"/>
    <property type="match status" value="1"/>
</dbReference>
<dbReference type="CDD" id="cd01132">
    <property type="entry name" value="F1-ATPase_alpha_CD"/>
    <property type="match status" value="1"/>
</dbReference>
<proteinExistence type="inferred from homology"/>
<evidence type="ECO:0000256" key="10">
    <source>
        <dbReference type="ARBA" id="ARBA00023065"/>
    </source>
</evidence>
<keyword evidence="11 15" id="KW-0472">Membrane</keyword>
<dbReference type="InterPro" id="IPR036121">
    <property type="entry name" value="ATPase_F1/V1/A1_a/bsu_N_sf"/>
</dbReference>
<comment type="catalytic activity">
    <reaction evidence="15">
        <text>ATP + H2O + 4 H(+)(in) = ADP + phosphate + 5 H(+)(out)</text>
        <dbReference type="Rhea" id="RHEA:57720"/>
        <dbReference type="ChEBI" id="CHEBI:15377"/>
        <dbReference type="ChEBI" id="CHEBI:15378"/>
        <dbReference type="ChEBI" id="CHEBI:30616"/>
        <dbReference type="ChEBI" id="CHEBI:43474"/>
        <dbReference type="ChEBI" id="CHEBI:456216"/>
        <dbReference type="EC" id="7.1.2.2"/>
    </reaction>
</comment>
<accession>A0ABU9GCP8</accession>
<feature type="region of interest" description="Disordered" evidence="16">
    <location>
        <begin position="467"/>
        <end position="487"/>
    </location>
</feature>
<evidence type="ECO:0000256" key="12">
    <source>
        <dbReference type="ARBA" id="ARBA00023196"/>
    </source>
</evidence>
<evidence type="ECO:0000256" key="9">
    <source>
        <dbReference type="ARBA" id="ARBA00022967"/>
    </source>
</evidence>
<comment type="subunit">
    <text evidence="14">F-type ATPases have 2 components, CF(1) - the catalytic core - and CF(0) - the membrane proton channel. CF(1) has five subunits: alpha(3), beta(3), gamma(1), delta(1), epsilon(1). CF(0) has four main subunits: a(1), b(1), b'(1) and c(9-12).</text>
</comment>
<reference evidence="19 20" key="1">
    <citation type="submission" date="2024-02" db="EMBL/GenBank/DDBJ databases">
        <title>Bacteria isolated from the canopy kelp, Nereocystis luetkeana.</title>
        <authorList>
            <person name="Pfister C.A."/>
            <person name="Younker I.T."/>
            <person name="Light S.H."/>
        </authorList>
    </citation>
    <scope>NUCLEOTIDE SEQUENCE [LARGE SCALE GENOMIC DNA]</scope>
    <source>
        <strain evidence="19 20">TI.5.07</strain>
    </source>
</reference>
<dbReference type="CDD" id="cd18113">
    <property type="entry name" value="ATP-synt_F1_alpha_C"/>
    <property type="match status" value="1"/>
</dbReference>
<dbReference type="SUPFAM" id="SSF50615">
    <property type="entry name" value="N-terminal domain of alpha and beta subunits of F1 ATP synthase"/>
    <property type="match status" value="1"/>
</dbReference>
<dbReference type="Gene3D" id="1.20.150.20">
    <property type="entry name" value="ATP synthase alpha/beta chain, C-terminal domain"/>
    <property type="match status" value="1"/>
</dbReference>
<evidence type="ECO:0000256" key="3">
    <source>
        <dbReference type="ARBA" id="ARBA00008936"/>
    </source>
</evidence>
<dbReference type="Gene3D" id="2.40.30.20">
    <property type="match status" value="1"/>
</dbReference>
<evidence type="ECO:0000256" key="2">
    <source>
        <dbReference type="ARBA" id="ARBA00004370"/>
    </source>
</evidence>
<keyword evidence="9 15" id="KW-1278">Translocase</keyword>
<dbReference type="SUPFAM" id="SSF52540">
    <property type="entry name" value="P-loop containing nucleoside triphosphate hydrolases"/>
    <property type="match status" value="1"/>
</dbReference>
<dbReference type="InterPro" id="IPR033732">
    <property type="entry name" value="ATP_synth_F1_a_nt-bd_dom"/>
</dbReference>
<evidence type="ECO:0000256" key="13">
    <source>
        <dbReference type="ARBA" id="ARBA00023310"/>
    </source>
</evidence>
<dbReference type="InterPro" id="IPR038376">
    <property type="entry name" value="ATP_synth_asu_C_sf"/>
</dbReference>
<comment type="subcellular location">
    <subcellularLocation>
        <location evidence="15">Cell membrane</location>
        <topology evidence="15">Peripheral membrane protein</topology>
    </subcellularLocation>
    <subcellularLocation>
        <location evidence="2">Membrane</location>
    </subcellularLocation>
</comment>
<dbReference type="Gene3D" id="3.40.50.300">
    <property type="entry name" value="P-loop containing nucleotide triphosphate hydrolases"/>
    <property type="match status" value="1"/>
</dbReference>
<dbReference type="InterPro" id="IPR027417">
    <property type="entry name" value="P-loop_NTPase"/>
</dbReference>
<dbReference type="HAMAP" id="MF_01346">
    <property type="entry name" value="ATP_synth_alpha_bact"/>
    <property type="match status" value="1"/>
</dbReference>
<keyword evidence="6 15" id="KW-0547">Nucleotide-binding</keyword>
<dbReference type="InterPro" id="IPR000793">
    <property type="entry name" value="ATP_synth_asu_C"/>
</dbReference>
<dbReference type="Proteomes" id="UP001378242">
    <property type="component" value="Unassembled WGS sequence"/>
</dbReference>
<dbReference type="EMBL" id="JBAKAP010000001">
    <property type="protein sequence ID" value="MEL0615212.1"/>
    <property type="molecule type" value="Genomic_DNA"/>
</dbReference>
<name>A0ABU9GCP8_COBMA</name>
<feature type="domain" description="ATP synthase alpha subunit C-terminal" evidence="18">
    <location>
        <begin position="371"/>
        <end position="469"/>
    </location>
</feature>
<dbReference type="InterPro" id="IPR020003">
    <property type="entry name" value="ATPase_a/bsu_AS"/>
</dbReference>
<dbReference type="InterPro" id="IPR000194">
    <property type="entry name" value="ATPase_F1/V1/A1_a/bsu_nucl-bd"/>
</dbReference>
<dbReference type="InterPro" id="IPR005294">
    <property type="entry name" value="ATP_synth_F1_asu"/>
</dbReference>
<evidence type="ECO:0000256" key="11">
    <source>
        <dbReference type="ARBA" id="ARBA00023136"/>
    </source>
</evidence>
<dbReference type="CDD" id="cd18116">
    <property type="entry name" value="ATP-synt_F1_alpha_N"/>
    <property type="match status" value="1"/>
</dbReference>
<keyword evidence="13 15" id="KW-0066">ATP synthesis</keyword>
<dbReference type="PROSITE" id="PS00152">
    <property type="entry name" value="ATPASE_ALPHA_BETA"/>
    <property type="match status" value="1"/>
</dbReference>
<evidence type="ECO:0000313" key="20">
    <source>
        <dbReference type="Proteomes" id="UP001378242"/>
    </source>
</evidence>
<evidence type="ECO:0000256" key="4">
    <source>
        <dbReference type="ARBA" id="ARBA00022448"/>
    </source>
</evidence>
<evidence type="ECO:0000256" key="15">
    <source>
        <dbReference type="HAMAP-Rule" id="MF_01346"/>
    </source>
</evidence>
<evidence type="ECO:0000256" key="7">
    <source>
        <dbReference type="ARBA" id="ARBA00022781"/>
    </source>
</evidence>
<keyword evidence="12 15" id="KW-0139">CF(1)</keyword>
<comment type="caution">
    <text evidence="19">The sequence shown here is derived from an EMBL/GenBank/DDBJ whole genome shotgun (WGS) entry which is preliminary data.</text>
</comment>
<sequence>MSADTPAWRVNAQDTLQHTTLAPQTEHRGRVEEIGDGVAMISGLENVGLEEVLQFSGGQVGFAQVLNDDSIGCVLLDTSTAVQAGDTVHGTGDVVKVPVGDALLGRVIDPLGRPLDGKGEIVTTQTLPIERPAPSIIERDLVTEPVQTGIIAVDTLFALGRGQRELIVGDHATGKTTLAIDTMIAQRSSDMICLYVAVGQKTSSVRRAIDALTSQGNFARCIVMVAGSASAPGLQWIAPYAGMTMAEHFRDTGQHALIVIDDLSKHAATHREIALLTRQSPGREAYPGDVFYLHARLLERAAKLSPAKGGGSLTALPIAETDSGNLSAYIPTNLISITDGQIVLDAALFHQGQKPAVDVGLSVSRVGGKTQAPVLRKAAGTLRLDYAQFLELEVFTRFGGMPDGHVRDQLRRGECIRAILRQPQHQPLRLIDEVALLSALHAGLLDTLSPPALASLRAALPDALDREAQTDRSLQSPCSPALAEGGMQDDTRDALLNMMKPLITAAVQGNPPDTGPPGGHESDGKANPGAASTSEDIS</sequence>
<comment type="function">
    <text evidence="1 15">Produces ATP from ADP in the presence of a proton gradient across the membrane. The alpha chain is a regulatory subunit.</text>
</comment>
<dbReference type="RefSeq" id="WP_341541542.1">
    <property type="nucleotide sequence ID" value="NZ_JBAKAP010000001.1"/>
</dbReference>
<dbReference type="PANTHER" id="PTHR48082">
    <property type="entry name" value="ATP SYNTHASE SUBUNIT ALPHA, MITOCHONDRIAL"/>
    <property type="match status" value="1"/>
</dbReference>
<evidence type="ECO:0000256" key="1">
    <source>
        <dbReference type="ARBA" id="ARBA00003784"/>
    </source>
</evidence>
<evidence type="ECO:0000256" key="5">
    <source>
        <dbReference type="ARBA" id="ARBA00022475"/>
    </source>
</evidence>
<evidence type="ECO:0000256" key="6">
    <source>
        <dbReference type="ARBA" id="ARBA00022741"/>
    </source>
</evidence>
<evidence type="ECO:0000256" key="16">
    <source>
        <dbReference type="SAM" id="MobiDB-lite"/>
    </source>
</evidence>
<evidence type="ECO:0000256" key="14">
    <source>
        <dbReference type="ARBA" id="ARBA00026013"/>
    </source>
</evidence>
<keyword evidence="7 15" id="KW-0375">Hydrogen ion transport</keyword>
<feature type="region of interest" description="Disordered" evidence="16">
    <location>
        <begin position="502"/>
        <end position="538"/>
    </location>
</feature>
<evidence type="ECO:0000313" key="19">
    <source>
        <dbReference type="EMBL" id="MEL0615212.1"/>
    </source>
</evidence>
<keyword evidence="4 15" id="KW-0813">Transport</keyword>
<keyword evidence="20" id="KW-1185">Reference proteome</keyword>
<gene>
    <name evidence="15" type="primary">atpA</name>
    <name evidence="19" type="ORF">V6243_00105</name>
</gene>
<dbReference type="NCBIfam" id="TIGR00962">
    <property type="entry name" value="atpA"/>
    <property type="match status" value="1"/>
</dbReference>
<dbReference type="EC" id="7.1.2.2" evidence="15"/>
<keyword evidence="8 15" id="KW-0067">ATP-binding</keyword>
<dbReference type="NCBIfam" id="NF009884">
    <property type="entry name" value="PRK13343.1"/>
    <property type="match status" value="1"/>
</dbReference>
<evidence type="ECO:0000259" key="18">
    <source>
        <dbReference type="Pfam" id="PF00306"/>
    </source>
</evidence>
<feature type="domain" description="ATPase F1/V1/A1 complex alpha/beta subunit nucleotide-binding" evidence="17">
    <location>
        <begin position="149"/>
        <end position="364"/>
    </location>
</feature>
<dbReference type="Pfam" id="PF00006">
    <property type="entry name" value="ATP-synt_ab"/>
    <property type="match status" value="1"/>
</dbReference>
<dbReference type="SUPFAM" id="SSF47917">
    <property type="entry name" value="C-terminal domain of alpha and beta subunits of F1 ATP synthase"/>
    <property type="match status" value="1"/>
</dbReference>
<evidence type="ECO:0000256" key="8">
    <source>
        <dbReference type="ARBA" id="ARBA00022840"/>
    </source>
</evidence>
<comment type="similarity">
    <text evidence="3 15">Belongs to the ATPase alpha/beta chains family.</text>
</comment>
<keyword evidence="10 15" id="KW-0406">Ion transport</keyword>
<keyword evidence="5 15" id="KW-1003">Cell membrane</keyword>
<comment type="caution">
    <text evidence="15">Lacks conserved residue(s) required for the propagation of feature annotation.</text>
</comment>
<organism evidence="19 20">
    <name type="scientific">Cobetia marina</name>
    <name type="common">Deleya marina</name>
    <dbReference type="NCBI Taxonomy" id="28258"/>
    <lineage>
        <taxon>Bacteria</taxon>
        <taxon>Pseudomonadati</taxon>
        <taxon>Pseudomonadota</taxon>
        <taxon>Gammaproteobacteria</taxon>
        <taxon>Oceanospirillales</taxon>
        <taxon>Halomonadaceae</taxon>
        <taxon>Cobetia</taxon>
    </lineage>
</organism>
<feature type="site" description="Required for activity" evidence="15">
    <location>
        <position position="362"/>
    </location>
</feature>
<evidence type="ECO:0000259" key="17">
    <source>
        <dbReference type="Pfam" id="PF00006"/>
    </source>
</evidence>
<dbReference type="InterPro" id="IPR023366">
    <property type="entry name" value="ATP_synth_asu-like_sf"/>
</dbReference>
<protein>
    <recommendedName>
        <fullName evidence="15">ATP synthase subunit alpha</fullName>
        <ecNumber evidence="15">7.1.2.2</ecNumber>
    </recommendedName>
    <alternativeName>
        <fullName evidence="15">ATP synthase F1 sector subunit alpha</fullName>
    </alternativeName>
    <alternativeName>
        <fullName evidence="15">F-ATPase subunit alpha</fullName>
    </alternativeName>
</protein>